<evidence type="ECO:0000313" key="2">
    <source>
        <dbReference type="Proteomes" id="UP000823201"/>
    </source>
</evidence>
<comment type="caution">
    <text evidence="1">The sequence shown here is derived from an EMBL/GenBank/DDBJ whole genome shotgun (WGS) entry which is preliminary data.</text>
</comment>
<protein>
    <submittedName>
        <fullName evidence="1">Uncharacterized protein</fullName>
    </submittedName>
</protein>
<keyword evidence="2" id="KW-1185">Reference proteome</keyword>
<gene>
    <name evidence="1" type="ORF">JOC27_002196</name>
</gene>
<organism evidence="1 2">
    <name type="scientific">Sporolactobacillus spathodeae</name>
    <dbReference type="NCBI Taxonomy" id="1465502"/>
    <lineage>
        <taxon>Bacteria</taxon>
        <taxon>Bacillati</taxon>
        <taxon>Bacillota</taxon>
        <taxon>Bacilli</taxon>
        <taxon>Bacillales</taxon>
        <taxon>Sporolactobacillaceae</taxon>
        <taxon>Sporolactobacillus</taxon>
    </lineage>
</organism>
<dbReference type="RefSeq" id="WP_205007290.1">
    <property type="nucleotide sequence ID" value="NZ_CBCRXA010000007.1"/>
</dbReference>
<dbReference type="EMBL" id="JAFBEV010000022">
    <property type="protein sequence ID" value="MBM7658734.1"/>
    <property type="molecule type" value="Genomic_DNA"/>
</dbReference>
<sequence>MKVRSDMKFTCKQHLTIIFNFEPPVTTLQDLQAMRQANSRAIRQSAERVSLRYTHIASMLDILTALHDDWQIIRKKDRLIMETDGIDYQDVKDNLSKQGFLPQDYQLRIDYERKWGLL</sequence>
<name>A0ABS2QC55_9BACL</name>
<dbReference type="Proteomes" id="UP000823201">
    <property type="component" value="Unassembled WGS sequence"/>
</dbReference>
<reference evidence="1 2" key="1">
    <citation type="submission" date="2021-01" db="EMBL/GenBank/DDBJ databases">
        <title>Genomic Encyclopedia of Type Strains, Phase IV (KMG-IV): sequencing the most valuable type-strain genomes for metagenomic binning, comparative biology and taxonomic classification.</title>
        <authorList>
            <person name="Goeker M."/>
        </authorList>
    </citation>
    <scope>NUCLEOTIDE SEQUENCE [LARGE SCALE GENOMIC DNA]</scope>
    <source>
        <strain evidence="1 2">DSM 100968</strain>
    </source>
</reference>
<proteinExistence type="predicted"/>
<accession>A0ABS2QC55</accession>
<evidence type="ECO:0000313" key="1">
    <source>
        <dbReference type="EMBL" id="MBM7658734.1"/>
    </source>
</evidence>